<keyword evidence="5 7" id="KW-1133">Transmembrane helix</keyword>
<evidence type="ECO:0000256" key="1">
    <source>
        <dbReference type="ARBA" id="ARBA00004651"/>
    </source>
</evidence>
<dbReference type="GO" id="GO:0005886">
    <property type="term" value="C:plasma membrane"/>
    <property type="evidence" value="ECO:0007669"/>
    <property type="project" value="UniProtKB-SubCell"/>
</dbReference>
<evidence type="ECO:0000256" key="2">
    <source>
        <dbReference type="ARBA" id="ARBA00009298"/>
    </source>
</evidence>
<dbReference type="EMBL" id="CP071250">
    <property type="protein sequence ID" value="UUF07949.1"/>
    <property type="molecule type" value="Genomic_DNA"/>
</dbReference>
<comment type="similarity">
    <text evidence="2">Belongs to the MgtC/SapB family.</text>
</comment>
<evidence type="ECO:0000259" key="8">
    <source>
        <dbReference type="Pfam" id="PF02308"/>
    </source>
</evidence>
<evidence type="ECO:0000256" key="3">
    <source>
        <dbReference type="ARBA" id="ARBA00022475"/>
    </source>
</evidence>
<evidence type="ECO:0000256" key="4">
    <source>
        <dbReference type="ARBA" id="ARBA00022692"/>
    </source>
</evidence>
<dbReference type="AlphaFoldDB" id="A0A9Q9FI71"/>
<feature type="transmembrane region" description="Helical" evidence="7">
    <location>
        <begin position="71"/>
        <end position="88"/>
    </location>
</feature>
<dbReference type="PANTHER" id="PTHR33778">
    <property type="entry name" value="PROTEIN MGTC"/>
    <property type="match status" value="1"/>
</dbReference>
<evidence type="ECO:0000313" key="9">
    <source>
        <dbReference type="EMBL" id="UUF07949.1"/>
    </source>
</evidence>
<evidence type="ECO:0000256" key="6">
    <source>
        <dbReference type="ARBA" id="ARBA00023136"/>
    </source>
</evidence>
<evidence type="ECO:0000256" key="5">
    <source>
        <dbReference type="ARBA" id="ARBA00022989"/>
    </source>
</evidence>
<feature type="domain" description="MgtC/SapB/SrpB/YhiD N-terminal" evidence="8">
    <location>
        <begin position="14"/>
        <end position="138"/>
    </location>
</feature>
<feature type="transmembrane region" description="Helical" evidence="7">
    <location>
        <begin position="6"/>
        <end position="26"/>
    </location>
</feature>
<protein>
    <submittedName>
        <fullName evidence="9">MgtC/SapB family protein</fullName>
    </submittedName>
</protein>
<proteinExistence type="inferred from homology"/>
<accession>A0A9Q9FI71</accession>
<gene>
    <name evidence="9" type="ORF">J0J70_10045</name>
</gene>
<dbReference type="Pfam" id="PF02308">
    <property type="entry name" value="MgtC"/>
    <property type="match status" value="1"/>
</dbReference>
<sequence>MNYQFLINITFRTLLAMFIGGLIGWERESTHRPAGLRTHMLVAVGSCAIMQLGAFNATHIGAEFNVDPSRLGAQVISGIGFLGAGTIIKEGTTIKGLTTAASLWVVACLGLAVGSGAYAISIIGFVAVILTLTIFEHASTFIPFGKYRRFSINLQCHQLNETLQHLNATAKKYHAHILDLELLGLHDDITEISFNFSTKKLRKTLDATTLFNDINENEQIVSVKMTEY</sequence>
<dbReference type="PRINTS" id="PR01837">
    <property type="entry name" value="MGTCSAPBPROT"/>
</dbReference>
<keyword evidence="4 7" id="KW-0812">Transmembrane</keyword>
<dbReference type="RefSeq" id="WP_212724618.1">
    <property type="nucleotide sequence ID" value="NZ_CP071250.1"/>
</dbReference>
<organism evidence="9 10">
    <name type="scientific">Turicibacter bilis</name>
    <dbReference type="NCBI Taxonomy" id="2735723"/>
    <lineage>
        <taxon>Bacteria</taxon>
        <taxon>Bacillati</taxon>
        <taxon>Bacillota</taxon>
        <taxon>Erysipelotrichia</taxon>
        <taxon>Erysipelotrichales</taxon>
        <taxon>Turicibacteraceae</taxon>
        <taxon>Turicibacter</taxon>
    </lineage>
</organism>
<dbReference type="Proteomes" id="UP001058072">
    <property type="component" value="Chromosome"/>
</dbReference>
<keyword evidence="6 7" id="KW-0472">Membrane</keyword>
<dbReference type="InterPro" id="IPR049177">
    <property type="entry name" value="MgtC_SapB_SrpB_YhiD_N"/>
</dbReference>
<feature type="transmembrane region" description="Helical" evidence="7">
    <location>
        <begin position="38"/>
        <end position="59"/>
    </location>
</feature>
<evidence type="ECO:0000256" key="7">
    <source>
        <dbReference type="SAM" id="Phobius"/>
    </source>
</evidence>
<reference evidence="9" key="1">
    <citation type="submission" date="2021-03" db="EMBL/GenBank/DDBJ databases">
        <title>Comparative Genomics and Metabolomics in the genus Turicibacter.</title>
        <authorList>
            <person name="Maki J."/>
            <person name="Looft T."/>
        </authorList>
    </citation>
    <scope>NUCLEOTIDE SEQUENCE</scope>
    <source>
        <strain evidence="9">ISU324</strain>
    </source>
</reference>
<dbReference type="InterPro" id="IPR003416">
    <property type="entry name" value="MgtC/SapB/SrpB/YhiD_fam"/>
</dbReference>
<name>A0A9Q9FI71_9FIRM</name>
<feature type="transmembrane region" description="Helical" evidence="7">
    <location>
        <begin position="100"/>
        <end position="119"/>
    </location>
</feature>
<evidence type="ECO:0000313" key="10">
    <source>
        <dbReference type="Proteomes" id="UP001058072"/>
    </source>
</evidence>
<keyword evidence="3" id="KW-1003">Cell membrane</keyword>
<dbReference type="PANTHER" id="PTHR33778:SF1">
    <property type="entry name" value="MAGNESIUM TRANSPORTER YHID-RELATED"/>
    <property type="match status" value="1"/>
</dbReference>
<comment type="subcellular location">
    <subcellularLocation>
        <location evidence="1">Cell membrane</location>
        <topology evidence="1">Multi-pass membrane protein</topology>
    </subcellularLocation>
</comment>